<evidence type="ECO:0000313" key="2">
    <source>
        <dbReference type="Proteomes" id="UP000789525"/>
    </source>
</evidence>
<dbReference type="Proteomes" id="UP000789525">
    <property type="component" value="Unassembled WGS sequence"/>
</dbReference>
<keyword evidence="2" id="KW-1185">Reference proteome</keyword>
<name>A0ACA9KIE8_9GLOM</name>
<dbReference type="EMBL" id="CAJVPT010002120">
    <property type="protein sequence ID" value="CAG8475774.1"/>
    <property type="molecule type" value="Genomic_DNA"/>
</dbReference>
<accession>A0ACA9KIE8</accession>
<proteinExistence type="predicted"/>
<comment type="caution">
    <text evidence="1">The sequence shown here is derived from an EMBL/GenBank/DDBJ whole genome shotgun (WGS) entry which is preliminary data.</text>
</comment>
<protein>
    <submittedName>
        <fullName evidence="1">16583_t:CDS:1</fullName>
    </submittedName>
</protein>
<sequence length="278" mass="31780">MLTNVFSVYNPNGLWYEYEVEDQSKNDGKVVKNGNAKSKVEKEANCYNNAEEVTNERNGSPKKNENEKPRKGKYDESAFRFEVHYDYEIFGYGWSIQPKTNDELFALAYLAKKFEVPGLTKFTDCLLRHITKSWKSNEYKWRVGLMVSKWLVLVETRLSILKFLARILVRIKDSEKVEMVKSIIGKEDSKEVERLMAEISDAGQNEHDHENFENELLGEDDILGLDKNGDVIEAVENIVCEQNSSDESSESSSSSSSHTSSPSPHGSSLFDDCHYECD</sequence>
<gene>
    <name evidence="1" type="ORF">ACOLOM_LOCUS1789</name>
</gene>
<evidence type="ECO:0000313" key="1">
    <source>
        <dbReference type="EMBL" id="CAG8475774.1"/>
    </source>
</evidence>
<organism evidence="1 2">
    <name type="scientific">Acaulospora colombiana</name>
    <dbReference type="NCBI Taxonomy" id="27376"/>
    <lineage>
        <taxon>Eukaryota</taxon>
        <taxon>Fungi</taxon>
        <taxon>Fungi incertae sedis</taxon>
        <taxon>Mucoromycota</taxon>
        <taxon>Glomeromycotina</taxon>
        <taxon>Glomeromycetes</taxon>
        <taxon>Diversisporales</taxon>
        <taxon>Acaulosporaceae</taxon>
        <taxon>Acaulospora</taxon>
    </lineage>
</organism>
<reference evidence="1" key="1">
    <citation type="submission" date="2021-06" db="EMBL/GenBank/DDBJ databases">
        <authorList>
            <person name="Kallberg Y."/>
            <person name="Tangrot J."/>
            <person name="Rosling A."/>
        </authorList>
    </citation>
    <scope>NUCLEOTIDE SEQUENCE</scope>
    <source>
        <strain evidence="1">CL356</strain>
    </source>
</reference>